<feature type="region of interest" description="Disordered" evidence="1">
    <location>
        <begin position="1"/>
        <end position="23"/>
    </location>
</feature>
<dbReference type="Proteomes" id="UP000015241">
    <property type="component" value="Unassembled WGS sequence"/>
</dbReference>
<dbReference type="HOGENOM" id="CLU_1180251_0_0_1"/>
<proteinExistence type="predicted"/>
<accession>S8DSF5</accession>
<gene>
    <name evidence="3" type="ORF">FOMPIDRAFT_1019404</name>
    <name evidence="2" type="ORF">FOMPIDRAFT_1020897</name>
</gene>
<evidence type="ECO:0000313" key="2">
    <source>
        <dbReference type="EMBL" id="EPS92743.1"/>
    </source>
</evidence>
<name>S8DSF5_FOMSC</name>
<organism evidence="3 4">
    <name type="scientific">Fomitopsis schrenkii</name>
    <name type="common">Brown rot fungus</name>
    <dbReference type="NCBI Taxonomy" id="2126942"/>
    <lineage>
        <taxon>Eukaryota</taxon>
        <taxon>Fungi</taxon>
        <taxon>Dikarya</taxon>
        <taxon>Basidiomycota</taxon>
        <taxon>Agaricomycotina</taxon>
        <taxon>Agaricomycetes</taxon>
        <taxon>Polyporales</taxon>
        <taxon>Fomitopsis</taxon>
    </lineage>
</organism>
<protein>
    <submittedName>
        <fullName evidence="3">Uncharacterized protein</fullName>
    </submittedName>
</protein>
<dbReference type="EMBL" id="KE504366">
    <property type="protein sequence ID" value="EPS92743.1"/>
    <property type="molecule type" value="Genomic_DNA"/>
</dbReference>
<keyword evidence="4" id="KW-1185">Reference proteome</keyword>
<dbReference type="EMBL" id="KE504205">
    <property type="protein sequence ID" value="EPS95582.1"/>
    <property type="molecule type" value="Genomic_DNA"/>
</dbReference>
<sequence>MAQIPPPDDHALPRQLPQPLVPGPEERLLLARAVGEKIVHPRSLHTLGSDENIIPPTRELPQIPPSPATFYEPPRHFSEPIIPYELPKIFSETIIPHELPKTFGDEVVPTESRVTFGEVVCHGSELRATVSDQVESATRQPPPDDLTISRNMPLPVDEQAVGLALLQPSNAHTDSRPGSGELVVVNSDWPPQTDFEDIFSLLDFQVEAPVGDHPLTPGAIEALNHGFVAGLQSTD</sequence>
<reference evidence="3" key="2">
    <citation type="submission" date="2013-06" db="EMBL/GenBank/DDBJ databases">
        <authorList>
            <consortium name="DOE Joint Genome Institute"/>
            <person name="Riley R."/>
            <person name="Floudas D."/>
            <person name="Binder M."/>
            <person name="Barry K."/>
            <person name="Blanchette R.A."/>
            <person name="Henrissat B."/>
            <person name="Martinez A.T."/>
            <person name="Otillar R."/>
            <person name="Spatafora J.W."/>
            <person name="Yadav J.S."/>
            <person name="Aerts A."/>
            <person name="Benoit I."/>
            <person name="Boyd A."/>
            <person name="Carlson A."/>
            <person name="Copeland A."/>
            <person name="Coutinho P.M."/>
            <person name="De Vries R.P."/>
            <person name="Ferreira P."/>
            <person name="Findley K."/>
            <person name="Foster B."/>
            <person name="Gaskell J."/>
            <person name="Glotzer D."/>
            <person name="Gorecki P."/>
            <person name="Heitman J."/>
            <person name="Hesse C."/>
            <person name="Hori C."/>
            <person name="Igarashi K."/>
            <person name="Jurgens J.A."/>
            <person name="Kallen N."/>
            <person name="Kersten P."/>
            <person name="Kohler A."/>
            <person name="Kues U."/>
            <person name="Kumar T.K."/>
            <person name="Kuo A."/>
            <person name="LaButti K."/>
            <person name="Larrondo L.F."/>
            <person name="Lindquist E."/>
            <person name="Ling A."/>
            <person name="Lombard V."/>
            <person name="Lucas S."/>
            <person name="Lundell T."/>
            <person name="Martin R."/>
            <person name="McLaughlin D.J."/>
            <person name="Morgenstern I."/>
            <person name="Morin E."/>
            <person name="Murat C."/>
            <person name="Nagy L.G."/>
            <person name="Nolan M."/>
            <person name="Ohm R.A."/>
            <person name="Patyshakuliyeva A."/>
            <person name="Rokas A."/>
            <person name="Ruiz-Duenas F.J."/>
            <person name="Sabat G."/>
            <person name="Salamov A."/>
            <person name="Samejima M."/>
            <person name="Schmutz J."/>
            <person name="Slot J.C."/>
            <person name="St John F."/>
            <person name="Stenlid J."/>
            <person name="Sun H."/>
            <person name="Sun S."/>
            <person name="Syed K."/>
            <person name="Tsang A."/>
            <person name="Wiebenga A."/>
            <person name="Young D."/>
            <person name="Pisabarro A."/>
            <person name="Eastwood D.C."/>
            <person name="Martin F."/>
            <person name="Cullen D."/>
            <person name="Hibbett D.S."/>
            <person name="Grigoriev I.V."/>
        </authorList>
    </citation>
    <scope>NUCLEOTIDE SEQUENCE</scope>
    <source>
        <strain evidence="3">FP-58527 SS1</strain>
    </source>
</reference>
<evidence type="ECO:0000313" key="3">
    <source>
        <dbReference type="EMBL" id="EPS95582.1"/>
    </source>
</evidence>
<reference evidence="3 4" key="1">
    <citation type="journal article" date="2012" name="Science">
        <title>The Paleozoic origin of enzymatic lignin decomposition reconstructed from 31 fungal genomes.</title>
        <authorList>
            <person name="Floudas D."/>
            <person name="Binder M."/>
            <person name="Riley R."/>
            <person name="Barry K."/>
            <person name="Blanchette R.A."/>
            <person name="Henrissat B."/>
            <person name="Martinez A.T."/>
            <person name="Otillar R."/>
            <person name="Spatafora J.W."/>
            <person name="Yadav J.S."/>
            <person name="Aerts A."/>
            <person name="Benoit I."/>
            <person name="Boyd A."/>
            <person name="Carlson A."/>
            <person name="Copeland A."/>
            <person name="Coutinho P.M."/>
            <person name="de Vries R.P."/>
            <person name="Ferreira P."/>
            <person name="Findley K."/>
            <person name="Foster B."/>
            <person name="Gaskell J."/>
            <person name="Glotzer D."/>
            <person name="Gorecki P."/>
            <person name="Heitman J."/>
            <person name="Hesse C."/>
            <person name="Hori C."/>
            <person name="Igarashi K."/>
            <person name="Jurgens J.A."/>
            <person name="Kallen N."/>
            <person name="Kersten P."/>
            <person name="Kohler A."/>
            <person name="Kuees U."/>
            <person name="Kumar T.K.A."/>
            <person name="Kuo A."/>
            <person name="LaButti K."/>
            <person name="Larrondo L.F."/>
            <person name="Lindquist E."/>
            <person name="Ling A."/>
            <person name="Lombard V."/>
            <person name="Lucas S."/>
            <person name="Lundell T."/>
            <person name="Martin R."/>
            <person name="McLaughlin D.J."/>
            <person name="Morgenstern I."/>
            <person name="Morin E."/>
            <person name="Murat C."/>
            <person name="Nagy L.G."/>
            <person name="Nolan M."/>
            <person name="Ohm R.A."/>
            <person name="Patyshakuliyeva A."/>
            <person name="Rokas A."/>
            <person name="Ruiz-Duenas F.J."/>
            <person name="Sabat G."/>
            <person name="Salamov A."/>
            <person name="Samejima M."/>
            <person name="Schmutz J."/>
            <person name="Slot J.C."/>
            <person name="St John F."/>
            <person name="Stenlid J."/>
            <person name="Sun H."/>
            <person name="Sun S."/>
            <person name="Syed K."/>
            <person name="Tsang A."/>
            <person name="Wiebenga A."/>
            <person name="Young D."/>
            <person name="Pisabarro A."/>
            <person name="Eastwood D.C."/>
            <person name="Martin F."/>
            <person name="Cullen D."/>
            <person name="Grigoriev I.V."/>
            <person name="Hibbett D.S."/>
        </authorList>
    </citation>
    <scope>NUCLEOTIDE SEQUENCE</scope>
    <source>
        <strain evidence="4">FP-58527</strain>
        <strain evidence="3">FP-58527 SS1</strain>
    </source>
</reference>
<evidence type="ECO:0000256" key="1">
    <source>
        <dbReference type="SAM" id="MobiDB-lite"/>
    </source>
</evidence>
<feature type="region of interest" description="Disordered" evidence="1">
    <location>
        <begin position="131"/>
        <end position="150"/>
    </location>
</feature>
<evidence type="ECO:0000313" key="4">
    <source>
        <dbReference type="Proteomes" id="UP000015241"/>
    </source>
</evidence>
<dbReference type="AlphaFoldDB" id="S8DSF5"/>